<evidence type="ECO:0000256" key="4">
    <source>
        <dbReference type="ARBA" id="ARBA00022741"/>
    </source>
</evidence>
<dbReference type="GO" id="GO:0005524">
    <property type="term" value="F:ATP binding"/>
    <property type="evidence" value="ECO:0007669"/>
    <property type="project" value="UniProtKB-UniRule"/>
</dbReference>
<comment type="function">
    <text evidence="8">Phosphorylation of dTMP to form dTDP in both de novo and salvage pathways of dTTP synthesis.</text>
</comment>
<comment type="catalytic activity">
    <reaction evidence="7 8">
        <text>dTMP + ATP = dTDP + ADP</text>
        <dbReference type="Rhea" id="RHEA:13517"/>
        <dbReference type="ChEBI" id="CHEBI:30616"/>
        <dbReference type="ChEBI" id="CHEBI:58369"/>
        <dbReference type="ChEBI" id="CHEBI:63528"/>
        <dbReference type="ChEBI" id="CHEBI:456216"/>
        <dbReference type="EC" id="2.7.4.9"/>
    </reaction>
</comment>
<name>A0A2H0TQ89_9BACT</name>
<dbReference type="CDD" id="cd01672">
    <property type="entry name" value="TMPK"/>
    <property type="match status" value="1"/>
</dbReference>
<evidence type="ECO:0000256" key="6">
    <source>
        <dbReference type="ARBA" id="ARBA00022840"/>
    </source>
</evidence>
<protein>
    <recommendedName>
        <fullName evidence="8">Thymidylate kinase</fullName>
        <ecNumber evidence="8">2.7.4.9</ecNumber>
    </recommendedName>
    <alternativeName>
        <fullName evidence="8">dTMP kinase</fullName>
    </alternativeName>
</protein>
<keyword evidence="5 8" id="KW-0418">Kinase</keyword>
<accession>A0A2H0TQ89</accession>
<feature type="binding site" evidence="8">
    <location>
        <begin position="18"/>
        <end position="25"/>
    </location>
    <ligand>
        <name>ATP</name>
        <dbReference type="ChEBI" id="CHEBI:30616"/>
    </ligand>
</feature>
<dbReference type="HAMAP" id="MF_00165">
    <property type="entry name" value="Thymidylate_kinase"/>
    <property type="match status" value="1"/>
</dbReference>
<keyword evidence="4 8" id="KW-0547">Nucleotide-binding</keyword>
<dbReference type="GO" id="GO:0005829">
    <property type="term" value="C:cytosol"/>
    <property type="evidence" value="ECO:0007669"/>
    <property type="project" value="TreeGrafter"/>
</dbReference>
<dbReference type="PANTHER" id="PTHR10344">
    <property type="entry name" value="THYMIDYLATE KINASE"/>
    <property type="match status" value="1"/>
</dbReference>
<reference evidence="11" key="1">
    <citation type="submission" date="2017-09" db="EMBL/GenBank/DDBJ databases">
        <title>Depth-based differentiation of microbial function through sediment-hosted aquifers and enrichment of novel symbionts in the deep terrestrial subsurface.</title>
        <authorList>
            <person name="Probst A.J."/>
            <person name="Ladd B."/>
            <person name="Jarett J.K."/>
            <person name="Geller-Mcgrath D.E."/>
            <person name="Sieber C.M.K."/>
            <person name="Emerson J.B."/>
            <person name="Anantharaman K."/>
            <person name="Thomas B.C."/>
            <person name="Malmstrom R."/>
            <person name="Stieglmeier M."/>
            <person name="Klingl A."/>
            <person name="Woyke T."/>
            <person name="Ryan C.M."/>
            <person name="Banfield J.F."/>
        </authorList>
    </citation>
    <scope>NUCLEOTIDE SEQUENCE [LARGE SCALE GENOMIC DNA]</scope>
</reference>
<dbReference type="GO" id="GO:0006227">
    <property type="term" value="P:dUDP biosynthetic process"/>
    <property type="evidence" value="ECO:0007669"/>
    <property type="project" value="TreeGrafter"/>
</dbReference>
<organism evidence="10 11">
    <name type="scientific">Candidatus Magasanikbacteria bacterium CG10_big_fil_rev_8_21_14_0_10_47_10</name>
    <dbReference type="NCBI Taxonomy" id="1974652"/>
    <lineage>
        <taxon>Bacteria</taxon>
        <taxon>Candidatus Magasanikiibacteriota</taxon>
    </lineage>
</organism>
<sequence>MIDNSELYMKGLFIMLEGTDGSGKTTQTELLLQKLQREGHRVEQISFPRYGEPSAAMVESYLNGEFGSAQEVGPYRASIFYAIDRYAASAQIREWLTDGKIVIANRYVASNMGHQGGKIADPYERKKYVDWNYNLEYNIFQIPKPNVNIILHVTPKISQALVDKKEQRSYLNGKKRDIHEDDLDHLRDAEQAYLEIAKEYPEFMLIECVKNETMRTVEAIEQDIWSSICALLPT</sequence>
<evidence type="ECO:0000259" key="9">
    <source>
        <dbReference type="Pfam" id="PF02223"/>
    </source>
</evidence>
<evidence type="ECO:0000256" key="3">
    <source>
        <dbReference type="ARBA" id="ARBA00022727"/>
    </source>
</evidence>
<keyword evidence="3 8" id="KW-0545">Nucleotide biosynthesis</keyword>
<gene>
    <name evidence="8 10" type="primary">tmk</name>
    <name evidence="10" type="ORF">COU35_03330</name>
</gene>
<dbReference type="InterPro" id="IPR018094">
    <property type="entry name" value="Thymidylate_kinase"/>
</dbReference>
<evidence type="ECO:0000256" key="7">
    <source>
        <dbReference type="ARBA" id="ARBA00048743"/>
    </source>
</evidence>
<evidence type="ECO:0000313" key="11">
    <source>
        <dbReference type="Proteomes" id="UP000230154"/>
    </source>
</evidence>
<dbReference type="NCBIfam" id="TIGR00041">
    <property type="entry name" value="DTMP_kinase"/>
    <property type="match status" value="1"/>
</dbReference>
<feature type="domain" description="Thymidylate kinase-like" evidence="9">
    <location>
        <begin position="16"/>
        <end position="218"/>
    </location>
</feature>
<dbReference type="GO" id="GO:0006233">
    <property type="term" value="P:dTDP biosynthetic process"/>
    <property type="evidence" value="ECO:0007669"/>
    <property type="project" value="InterPro"/>
</dbReference>
<proteinExistence type="inferred from homology"/>
<keyword evidence="6 8" id="KW-0067">ATP-binding</keyword>
<dbReference type="InterPro" id="IPR027417">
    <property type="entry name" value="P-loop_NTPase"/>
</dbReference>
<evidence type="ECO:0000256" key="1">
    <source>
        <dbReference type="ARBA" id="ARBA00009776"/>
    </source>
</evidence>
<comment type="caution">
    <text evidence="10">The sequence shown here is derived from an EMBL/GenBank/DDBJ whole genome shotgun (WGS) entry which is preliminary data.</text>
</comment>
<dbReference type="GO" id="GO:0006235">
    <property type="term" value="P:dTTP biosynthetic process"/>
    <property type="evidence" value="ECO:0007669"/>
    <property type="project" value="UniProtKB-UniRule"/>
</dbReference>
<dbReference type="InterPro" id="IPR039430">
    <property type="entry name" value="Thymidylate_kin-like_dom"/>
</dbReference>
<evidence type="ECO:0000313" key="10">
    <source>
        <dbReference type="EMBL" id="PIR74299.1"/>
    </source>
</evidence>
<evidence type="ECO:0000256" key="5">
    <source>
        <dbReference type="ARBA" id="ARBA00022777"/>
    </source>
</evidence>
<dbReference type="Proteomes" id="UP000230154">
    <property type="component" value="Unassembled WGS sequence"/>
</dbReference>
<keyword evidence="2 8" id="KW-0808">Transferase</keyword>
<evidence type="ECO:0000256" key="8">
    <source>
        <dbReference type="HAMAP-Rule" id="MF_00165"/>
    </source>
</evidence>
<dbReference type="SUPFAM" id="SSF52540">
    <property type="entry name" value="P-loop containing nucleoside triphosphate hydrolases"/>
    <property type="match status" value="1"/>
</dbReference>
<dbReference type="EC" id="2.7.4.9" evidence="8"/>
<comment type="similarity">
    <text evidence="1 8">Belongs to the thymidylate kinase family.</text>
</comment>
<dbReference type="PANTHER" id="PTHR10344:SF4">
    <property type="entry name" value="UMP-CMP KINASE 2, MITOCHONDRIAL"/>
    <property type="match status" value="1"/>
</dbReference>
<dbReference type="GO" id="GO:0004798">
    <property type="term" value="F:dTMP kinase activity"/>
    <property type="evidence" value="ECO:0007669"/>
    <property type="project" value="UniProtKB-UniRule"/>
</dbReference>
<dbReference type="EMBL" id="PFCB01000023">
    <property type="protein sequence ID" value="PIR74299.1"/>
    <property type="molecule type" value="Genomic_DNA"/>
</dbReference>
<dbReference type="AlphaFoldDB" id="A0A2H0TQ89"/>
<evidence type="ECO:0000256" key="2">
    <source>
        <dbReference type="ARBA" id="ARBA00022679"/>
    </source>
</evidence>
<dbReference type="Pfam" id="PF02223">
    <property type="entry name" value="Thymidylate_kin"/>
    <property type="match status" value="1"/>
</dbReference>
<dbReference type="Gene3D" id="3.40.50.300">
    <property type="entry name" value="P-loop containing nucleotide triphosphate hydrolases"/>
    <property type="match status" value="1"/>
</dbReference>